<organism evidence="1 2">
    <name type="scientific">Portunus trituberculatus</name>
    <name type="common">Swimming crab</name>
    <name type="synonym">Neptunus trituberculatus</name>
    <dbReference type="NCBI Taxonomy" id="210409"/>
    <lineage>
        <taxon>Eukaryota</taxon>
        <taxon>Metazoa</taxon>
        <taxon>Ecdysozoa</taxon>
        <taxon>Arthropoda</taxon>
        <taxon>Crustacea</taxon>
        <taxon>Multicrustacea</taxon>
        <taxon>Malacostraca</taxon>
        <taxon>Eumalacostraca</taxon>
        <taxon>Eucarida</taxon>
        <taxon>Decapoda</taxon>
        <taxon>Pleocyemata</taxon>
        <taxon>Brachyura</taxon>
        <taxon>Eubrachyura</taxon>
        <taxon>Portunoidea</taxon>
        <taxon>Portunidae</taxon>
        <taxon>Portuninae</taxon>
        <taxon>Portunus</taxon>
    </lineage>
</organism>
<protein>
    <submittedName>
        <fullName evidence="1">Uncharacterized protein</fullName>
    </submittedName>
</protein>
<proteinExistence type="predicted"/>
<evidence type="ECO:0000313" key="1">
    <source>
        <dbReference type="EMBL" id="MPC37508.1"/>
    </source>
</evidence>
<accession>A0A5B7EWV9</accession>
<gene>
    <name evidence="1" type="ORF">E2C01_030988</name>
</gene>
<name>A0A5B7EWV9_PORTR</name>
<dbReference type="EMBL" id="VSRR010003800">
    <property type="protein sequence ID" value="MPC37508.1"/>
    <property type="molecule type" value="Genomic_DNA"/>
</dbReference>
<dbReference type="Proteomes" id="UP000324222">
    <property type="component" value="Unassembled WGS sequence"/>
</dbReference>
<sequence>MKKKLREVSRHFGSPPREQSDLKAFLVPFSEWNSEVRFGVAILNFFLSEGRRVVFRGQSVTVPLSCETQRETFSEIRTSFNGKFTIPPLN</sequence>
<evidence type="ECO:0000313" key="2">
    <source>
        <dbReference type="Proteomes" id="UP000324222"/>
    </source>
</evidence>
<keyword evidence="2" id="KW-1185">Reference proteome</keyword>
<comment type="caution">
    <text evidence="1">The sequence shown here is derived from an EMBL/GenBank/DDBJ whole genome shotgun (WGS) entry which is preliminary data.</text>
</comment>
<reference evidence="1 2" key="1">
    <citation type="submission" date="2019-05" db="EMBL/GenBank/DDBJ databases">
        <title>Another draft genome of Portunus trituberculatus and its Hox gene families provides insights of decapod evolution.</title>
        <authorList>
            <person name="Jeong J.-H."/>
            <person name="Song I."/>
            <person name="Kim S."/>
            <person name="Choi T."/>
            <person name="Kim D."/>
            <person name="Ryu S."/>
            <person name="Kim W."/>
        </authorList>
    </citation>
    <scope>NUCLEOTIDE SEQUENCE [LARGE SCALE GENOMIC DNA]</scope>
    <source>
        <tissue evidence="1">Muscle</tissue>
    </source>
</reference>
<dbReference type="AlphaFoldDB" id="A0A5B7EWV9"/>